<accession>A0AAU7PNQ4</accession>
<organism evidence="2">
    <name type="scientific">Lacrimispora sp. BS-2</name>
    <dbReference type="NCBI Taxonomy" id="3151850"/>
    <lineage>
        <taxon>Bacteria</taxon>
        <taxon>Bacillati</taxon>
        <taxon>Bacillota</taxon>
        <taxon>Clostridia</taxon>
        <taxon>Lachnospirales</taxon>
        <taxon>Lachnospiraceae</taxon>
        <taxon>Lacrimispora</taxon>
    </lineage>
</organism>
<name>A0AAU7PNQ4_9FIRM</name>
<dbReference type="EMBL" id="CP157940">
    <property type="protein sequence ID" value="XBS53883.1"/>
    <property type="molecule type" value="Genomic_DNA"/>
</dbReference>
<feature type="region of interest" description="Disordered" evidence="1">
    <location>
        <begin position="1"/>
        <end position="58"/>
    </location>
</feature>
<proteinExistence type="predicted"/>
<evidence type="ECO:0000313" key="2">
    <source>
        <dbReference type="EMBL" id="XBS53883.1"/>
    </source>
</evidence>
<evidence type="ECO:0000256" key="1">
    <source>
        <dbReference type="SAM" id="MobiDB-lite"/>
    </source>
</evidence>
<dbReference type="AlphaFoldDB" id="A0AAU7PNQ4"/>
<reference evidence="2" key="1">
    <citation type="submission" date="2024-06" db="EMBL/GenBank/DDBJ databases">
        <title>Lacrimispora cavernae sp. nov., a novel anaerobe isolated from bat guano pile inside a cave.</title>
        <authorList>
            <person name="Miller S.L."/>
            <person name="Lu N."/>
            <person name="King J."/>
            <person name="Sankaranarayanan K."/>
            <person name="Lawson P.A."/>
        </authorList>
    </citation>
    <scope>NUCLEOTIDE SEQUENCE</scope>
    <source>
        <strain evidence="2">BS-2</strain>
    </source>
</reference>
<dbReference type="RefSeq" id="WP_349946147.1">
    <property type="nucleotide sequence ID" value="NZ_CP157940.1"/>
</dbReference>
<protein>
    <submittedName>
        <fullName evidence="2">Uncharacterized protein</fullName>
    </submittedName>
</protein>
<feature type="compositionally biased region" description="Polar residues" evidence="1">
    <location>
        <begin position="1"/>
        <end position="24"/>
    </location>
</feature>
<sequence>MNNKDISSNKQGSATVNNVSNKNVTHTDHRSKTAPYSDYIDPFYTPPGEGPKPRITSN</sequence>
<gene>
    <name evidence="2" type="ORF">ABFV83_19090</name>
</gene>